<dbReference type="Pfam" id="PF00026">
    <property type="entry name" value="Asp"/>
    <property type="match status" value="1"/>
</dbReference>
<accession>A0AAJ0FSJ4</accession>
<evidence type="ECO:0000256" key="1">
    <source>
        <dbReference type="ARBA" id="ARBA00007447"/>
    </source>
</evidence>
<dbReference type="PROSITE" id="PS51767">
    <property type="entry name" value="PEPTIDASE_A1"/>
    <property type="match status" value="1"/>
</dbReference>
<feature type="chain" id="PRO_5042541373" description="Peptidase A1 domain-containing protein" evidence="4">
    <location>
        <begin position="18"/>
        <end position="821"/>
    </location>
</feature>
<evidence type="ECO:0000313" key="6">
    <source>
        <dbReference type="EMBL" id="KAK2589994.1"/>
    </source>
</evidence>
<feature type="signal peptide" evidence="4">
    <location>
        <begin position="1"/>
        <end position="17"/>
    </location>
</feature>
<sequence length="821" mass="85863">MLSALLSLAALPLVAQAIELPMDNRMVQEPGLLRFPITVNPGAPSKNHILRRQQDVGVHAEKSGFFYSIELEIGTPPQRVSVNFDTGSAELWINPVCSKSADVQFCNKLGRFNGSQTFVDTNITNRLNYGTGYAQLEYGYDYVQIGSARISQQMFGVATDSEFAVTGILGAGPQLKGWSSDYPLVLDNMVAQKFIKSRAFSLDIRSIESSRGSVVFGGIDTKKFSGHLEKRPIIPATESPDKLTRYWVYLDGVSLTKGDGSKATIFDKANGQAVLLDSGYTVSALPTEHFNKIKDAFPGVTAPPAGDNSGLYRVSCNVGDEKGTVNFKFGKTEVNVPYKDFIWKQSDTGICVLGVTPDDKFPVLGDTFLRAAYVVYDQDNRNIHIANNEDCGSALVPIGSGPNAVPSIEGDCGKPKTTTTSVLTSSSTTPAANTSHAIPTGNNSTVTSTSSGGDHTTTNGAGKNTTTWKHEPTSSSFGGSTSTIDGGNGTTTKPATTEDPSITSKSFPTTGWQNTTAPPTYTSTFTTTKVHTVTSCPAYVTGCPIGSVTTETVIGTTTWCPGNTGNTPKPPKPTTPLTAEPINPTTVSIPPQPTTTLTAEPINPTTISIPSQPPAVTSEASITSVFTTTKTITISTCSSGQGPCHKGKVTTEVLTSTTYLCPESTATFTVPRTHTCGTGEKGCKPGDKVTSTYTVTVQPHTTADKPTPAPGCGETCVLPPPVQTLPPQTTAVVTQPKITSPASVPTASVPTASVPLPAPTTIGTITGITTMTKPGETPCSTCGPQTTLTPPPVATAGAADSFRISAMAGAMMLGALAVLVL</sequence>
<dbReference type="Proteomes" id="UP001251528">
    <property type="component" value="Unassembled WGS sequence"/>
</dbReference>
<evidence type="ECO:0000256" key="4">
    <source>
        <dbReference type="SAM" id="SignalP"/>
    </source>
</evidence>
<organism evidence="6 7">
    <name type="scientific">Conoideocrella luteorostrata</name>
    <dbReference type="NCBI Taxonomy" id="1105319"/>
    <lineage>
        <taxon>Eukaryota</taxon>
        <taxon>Fungi</taxon>
        <taxon>Dikarya</taxon>
        <taxon>Ascomycota</taxon>
        <taxon>Pezizomycotina</taxon>
        <taxon>Sordariomycetes</taxon>
        <taxon>Hypocreomycetidae</taxon>
        <taxon>Hypocreales</taxon>
        <taxon>Clavicipitaceae</taxon>
        <taxon>Conoideocrella</taxon>
    </lineage>
</organism>
<dbReference type="SUPFAM" id="SSF50630">
    <property type="entry name" value="Acid proteases"/>
    <property type="match status" value="1"/>
</dbReference>
<gene>
    <name evidence="6" type="ORF">QQS21_012327</name>
</gene>
<dbReference type="PANTHER" id="PTHR47966:SF65">
    <property type="entry name" value="ASPARTIC-TYPE ENDOPEPTIDASE"/>
    <property type="match status" value="1"/>
</dbReference>
<comment type="similarity">
    <text evidence="1">Belongs to the peptidase A1 family.</text>
</comment>
<feature type="region of interest" description="Disordered" evidence="3">
    <location>
        <begin position="408"/>
        <end position="515"/>
    </location>
</feature>
<dbReference type="EMBL" id="JASWJB010000509">
    <property type="protein sequence ID" value="KAK2589994.1"/>
    <property type="molecule type" value="Genomic_DNA"/>
</dbReference>
<dbReference type="Gene3D" id="2.40.70.10">
    <property type="entry name" value="Acid Proteases"/>
    <property type="match status" value="2"/>
</dbReference>
<dbReference type="InterPro" id="IPR033121">
    <property type="entry name" value="PEPTIDASE_A1"/>
</dbReference>
<evidence type="ECO:0000259" key="5">
    <source>
        <dbReference type="PROSITE" id="PS51767"/>
    </source>
</evidence>
<dbReference type="PANTHER" id="PTHR47966">
    <property type="entry name" value="BETA-SITE APP-CLEAVING ENZYME, ISOFORM A-RELATED"/>
    <property type="match status" value="1"/>
</dbReference>
<evidence type="ECO:0000256" key="2">
    <source>
        <dbReference type="PIRSR" id="PIRSR601461-1"/>
    </source>
</evidence>
<evidence type="ECO:0000256" key="3">
    <source>
        <dbReference type="SAM" id="MobiDB-lite"/>
    </source>
</evidence>
<reference evidence="6" key="1">
    <citation type="submission" date="2023-06" db="EMBL/GenBank/DDBJ databases">
        <title>Conoideocrella luteorostrata (Hypocreales: Clavicipitaceae), a potential biocontrol fungus for elongate hemlock scale in United States Christmas tree production areas.</title>
        <authorList>
            <person name="Barrett H."/>
            <person name="Lovett B."/>
            <person name="Macias A.M."/>
            <person name="Stajich J.E."/>
            <person name="Kasson M.T."/>
        </authorList>
    </citation>
    <scope>NUCLEOTIDE SEQUENCE</scope>
    <source>
        <strain evidence="6">ARSEF 14590</strain>
    </source>
</reference>
<dbReference type="InterPro" id="IPR001461">
    <property type="entry name" value="Aspartic_peptidase_A1"/>
</dbReference>
<feature type="active site" evidence="2">
    <location>
        <position position="85"/>
    </location>
</feature>
<feature type="compositionally biased region" description="Low complexity" evidence="3">
    <location>
        <begin position="417"/>
        <end position="485"/>
    </location>
</feature>
<comment type="caution">
    <text evidence="6">The sequence shown here is derived from an EMBL/GenBank/DDBJ whole genome shotgun (WGS) entry which is preliminary data.</text>
</comment>
<protein>
    <recommendedName>
        <fullName evidence="5">Peptidase A1 domain-containing protein</fullName>
    </recommendedName>
</protein>
<evidence type="ECO:0000313" key="7">
    <source>
        <dbReference type="Proteomes" id="UP001251528"/>
    </source>
</evidence>
<feature type="active site" evidence="2">
    <location>
        <position position="277"/>
    </location>
</feature>
<dbReference type="AlphaFoldDB" id="A0AAJ0FSJ4"/>
<proteinExistence type="inferred from homology"/>
<feature type="compositionally biased region" description="Polar residues" evidence="3">
    <location>
        <begin position="490"/>
        <end position="514"/>
    </location>
</feature>
<keyword evidence="4" id="KW-0732">Signal</keyword>
<feature type="domain" description="Peptidase A1" evidence="5">
    <location>
        <begin position="67"/>
        <end position="386"/>
    </location>
</feature>
<dbReference type="InterPro" id="IPR021109">
    <property type="entry name" value="Peptidase_aspartic_dom_sf"/>
</dbReference>
<dbReference type="PRINTS" id="PR00792">
    <property type="entry name" value="PEPSIN"/>
</dbReference>
<name>A0AAJ0FSJ4_9HYPO</name>
<dbReference type="GO" id="GO:0004190">
    <property type="term" value="F:aspartic-type endopeptidase activity"/>
    <property type="evidence" value="ECO:0007669"/>
    <property type="project" value="InterPro"/>
</dbReference>
<dbReference type="GO" id="GO:0006508">
    <property type="term" value="P:proteolysis"/>
    <property type="evidence" value="ECO:0007669"/>
    <property type="project" value="InterPro"/>
</dbReference>
<keyword evidence="7" id="KW-1185">Reference proteome</keyword>